<accession>A0A1C6UUC5</accession>
<reference evidence="2" key="1">
    <citation type="submission" date="2016-06" db="EMBL/GenBank/DDBJ databases">
        <authorList>
            <person name="Varghese N."/>
            <person name="Submissions Spin"/>
        </authorList>
    </citation>
    <scope>NUCLEOTIDE SEQUENCE [LARGE SCALE GENOMIC DNA]</scope>
    <source>
        <strain evidence="2">DSM 43903</strain>
    </source>
</reference>
<keyword evidence="2" id="KW-1185">Reference proteome</keyword>
<gene>
    <name evidence="1" type="ORF">GA0070606_2813</name>
</gene>
<evidence type="ECO:0000313" key="2">
    <source>
        <dbReference type="Proteomes" id="UP000199001"/>
    </source>
</evidence>
<evidence type="ECO:0000313" key="1">
    <source>
        <dbReference type="EMBL" id="SCL57684.1"/>
    </source>
</evidence>
<sequence>MHAIMNDPAAFDLDEAVIGRTPVAFEIYWDITTSDARQIFHDRNLFGVSVAKTLALSMDQRDFGTTIAQRVLSITEVSVDGKTESFSHFVNARKRQLGQNDSEWMTLSALRSLCVTVLLGKPGIEATSGTIEKSDLSGLDPQAALNEVSTTVSNLVRAFSNDLATRSALTAPAVLAGVGAAAHRTTSWTREEPRLTSEQLHSLLRQVRWEREEKYWEGVAAKRTASGGLSFAGGAKDSGHRVCDAIINPDSDLGKRIRGR</sequence>
<dbReference type="Pfam" id="PF14072">
    <property type="entry name" value="DndB"/>
    <property type="match status" value="1"/>
</dbReference>
<organism evidence="1 2">
    <name type="scientific">Micromonospora citrea</name>
    <dbReference type="NCBI Taxonomy" id="47855"/>
    <lineage>
        <taxon>Bacteria</taxon>
        <taxon>Bacillati</taxon>
        <taxon>Actinomycetota</taxon>
        <taxon>Actinomycetes</taxon>
        <taxon>Micromonosporales</taxon>
        <taxon>Micromonosporaceae</taxon>
        <taxon>Micromonospora</taxon>
    </lineage>
</organism>
<dbReference type="InterPro" id="IPR017642">
    <property type="entry name" value="DNA_S_mod_DndB"/>
</dbReference>
<dbReference type="EMBL" id="FMHZ01000002">
    <property type="protein sequence ID" value="SCL57684.1"/>
    <property type="molecule type" value="Genomic_DNA"/>
</dbReference>
<protein>
    <submittedName>
        <fullName evidence="1">DNA-sulfur modification-associated</fullName>
    </submittedName>
</protein>
<name>A0A1C6UUC5_9ACTN</name>
<dbReference type="AlphaFoldDB" id="A0A1C6UUC5"/>
<proteinExistence type="predicted"/>
<dbReference type="Proteomes" id="UP000199001">
    <property type="component" value="Unassembled WGS sequence"/>
</dbReference>